<dbReference type="InterPro" id="IPR035992">
    <property type="entry name" value="Ricin_B-like_lectins"/>
</dbReference>
<protein>
    <submittedName>
        <fullName evidence="1">Uncharacterized protein</fullName>
    </submittedName>
</protein>
<sequence>MALPHPQLPGVESLSSQLTIPPRHNLSSPQFALPFPLTHFESKMVELKDGCVYRVVNMSNHLLLAYGIHQEIPGCWLTAQPYADRRYESQFKAISCPGNKWKFAVVDKSNLCVGFQGCVSGGLQIIEDGGEGCHTEWAVDHKSGPSLVEIHTNTDNGEVCWTVPYMGPPGAVIELASPQGRPEQRWKFAMPVEN</sequence>
<reference evidence="1" key="1">
    <citation type="submission" date="2021-01" db="EMBL/GenBank/DDBJ databases">
        <authorList>
            <person name="Kaushik A."/>
        </authorList>
    </citation>
    <scope>NUCLEOTIDE SEQUENCE</scope>
    <source>
        <strain evidence="1">AG3-1AP</strain>
    </source>
</reference>
<dbReference type="OrthoDB" id="3156397at2759"/>
<accession>A0A8H3CNT7</accession>
<dbReference type="AlphaFoldDB" id="A0A8H3CNT7"/>
<organism evidence="1 2">
    <name type="scientific">Rhizoctonia solani</name>
    <dbReference type="NCBI Taxonomy" id="456999"/>
    <lineage>
        <taxon>Eukaryota</taxon>
        <taxon>Fungi</taxon>
        <taxon>Dikarya</taxon>
        <taxon>Basidiomycota</taxon>
        <taxon>Agaricomycotina</taxon>
        <taxon>Agaricomycetes</taxon>
        <taxon>Cantharellales</taxon>
        <taxon>Ceratobasidiaceae</taxon>
        <taxon>Rhizoctonia</taxon>
    </lineage>
</organism>
<dbReference type="SUPFAM" id="SSF50370">
    <property type="entry name" value="Ricin B-like lectins"/>
    <property type="match status" value="1"/>
</dbReference>
<evidence type="ECO:0000313" key="2">
    <source>
        <dbReference type="Proteomes" id="UP000663831"/>
    </source>
</evidence>
<name>A0A8H3CNT7_9AGAM</name>
<evidence type="ECO:0000313" key="1">
    <source>
        <dbReference type="EMBL" id="CAE6491949.1"/>
    </source>
</evidence>
<dbReference type="Proteomes" id="UP000663831">
    <property type="component" value="Unassembled WGS sequence"/>
</dbReference>
<dbReference type="EMBL" id="CAJMWV010004008">
    <property type="protein sequence ID" value="CAE6491949.1"/>
    <property type="molecule type" value="Genomic_DNA"/>
</dbReference>
<gene>
    <name evidence="1" type="ORF">RDB_LOCUS109803</name>
</gene>
<comment type="caution">
    <text evidence="1">The sequence shown here is derived from an EMBL/GenBank/DDBJ whole genome shotgun (WGS) entry which is preliminary data.</text>
</comment>
<proteinExistence type="predicted"/>